<accession>A0A3P6QWM3</accession>
<keyword evidence="1" id="KW-0560">Oxidoreductase</keyword>
<proteinExistence type="predicted"/>
<dbReference type="InterPro" id="IPR051168">
    <property type="entry name" value="AASS"/>
</dbReference>
<keyword evidence="2" id="KW-1133">Transmembrane helix</keyword>
<dbReference type="AlphaFoldDB" id="A0A3P6QWM3"/>
<keyword evidence="2" id="KW-0812">Transmembrane</keyword>
<dbReference type="OrthoDB" id="10059875at2759"/>
<keyword evidence="2" id="KW-0472">Membrane</keyword>
<dbReference type="Proteomes" id="UP000281553">
    <property type="component" value="Unassembled WGS sequence"/>
</dbReference>
<organism evidence="3 4">
    <name type="scientific">Dibothriocephalus latus</name>
    <name type="common">Fish tapeworm</name>
    <name type="synonym">Diphyllobothrium latum</name>
    <dbReference type="NCBI Taxonomy" id="60516"/>
    <lineage>
        <taxon>Eukaryota</taxon>
        <taxon>Metazoa</taxon>
        <taxon>Spiralia</taxon>
        <taxon>Lophotrochozoa</taxon>
        <taxon>Platyhelminthes</taxon>
        <taxon>Cestoda</taxon>
        <taxon>Eucestoda</taxon>
        <taxon>Diphyllobothriidea</taxon>
        <taxon>Diphyllobothriidae</taxon>
        <taxon>Dibothriocephalus</taxon>
    </lineage>
</organism>
<dbReference type="EMBL" id="UYRU01002643">
    <property type="protein sequence ID" value="VDK34508.1"/>
    <property type="molecule type" value="Genomic_DNA"/>
</dbReference>
<feature type="transmembrane region" description="Helical" evidence="2">
    <location>
        <begin position="217"/>
        <end position="237"/>
    </location>
</feature>
<dbReference type="GO" id="GO:0005737">
    <property type="term" value="C:cytoplasm"/>
    <property type="evidence" value="ECO:0007669"/>
    <property type="project" value="TreeGrafter"/>
</dbReference>
<evidence type="ECO:0000313" key="4">
    <source>
        <dbReference type="Proteomes" id="UP000281553"/>
    </source>
</evidence>
<dbReference type="GO" id="GO:0004753">
    <property type="term" value="F:saccharopine dehydrogenase activity"/>
    <property type="evidence" value="ECO:0007669"/>
    <property type="project" value="TreeGrafter"/>
</dbReference>
<name>A0A3P6QWM3_DIBLA</name>
<gene>
    <name evidence="3" type="ORF">DILT_LOCUS593</name>
</gene>
<evidence type="ECO:0000256" key="1">
    <source>
        <dbReference type="ARBA" id="ARBA00023002"/>
    </source>
</evidence>
<reference evidence="3 4" key="1">
    <citation type="submission" date="2018-11" db="EMBL/GenBank/DDBJ databases">
        <authorList>
            <consortium name="Pathogen Informatics"/>
        </authorList>
    </citation>
    <scope>NUCLEOTIDE SEQUENCE [LARGE SCALE GENOMIC DNA]</scope>
</reference>
<evidence type="ECO:0000313" key="3">
    <source>
        <dbReference type="EMBL" id="VDK34508.1"/>
    </source>
</evidence>
<keyword evidence="4" id="KW-1185">Reference proteome</keyword>
<dbReference type="PANTHER" id="PTHR11133">
    <property type="entry name" value="SACCHAROPINE DEHYDROGENASE"/>
    <property type="match status" value="1"/>
</dbReference>
<protein>
    <submittedName>
        <fullName evidence="3">Uncharacterized protein</fullName>
    </submittedName>
</protein>
<sequence>MVSLVPFIKNSSHPLSDFFQKLQLCGDQCNIRIFDYECMVNENNFRVLAFGKFAGYSGMINILHGLGQRLLALGHTTPFMNVAMPHNYSSLELARQAIKMAGYGIAMNQMPSSIGPIIFVFTGQGNVSQGARAIFRLLPHKFILPSEMKETAMHGSRSSFAHNSCLRLCACFLFGAQVTQHVCARPSTASNTTLSIQFDPRKPNDTFGDKGRSMSDLTLVFFIYAPYMSVLVNGIFWRVTDPRLLSIEDCKRLMVTGKPCHQHVSSTGRLLDSKQ</sequence>
<dbReference type="PANTHER" id="PTHR11133:SF22">
    <property type="entry name" value="ALPHA-AMINOADIPIC SEMIALDEHYDE SYNTHASE, MITOCHONDRIAL"/>
    <property type="match status" value="1"/>
</dbReference>
<evidence type="ECO:0000256" key="2">
    <source>
        <dbReference type="SAM" id="Phobius"/>
    </source>
</evidence>
<dbReference type="GO" id="GO:0019878">
    <property type="term" value="P:lysine biosynthetic process via aminoadipic acid"/>
    <property type="evidence" value="ECO:0007669"/>
    <property type="project" value="TreeGrafter"/>
</dbReference>
<dbReference type="SUPFAM" id="SSF52283">
    <property type="entry name" value="Formate/glycerate dehydrogenase catalytic domain-like"/>
    <property type="match status" value="1"/>
</dbReference>